<gene>
    <name evidence="2" type="ORF">EDB81DRAFT_763687</name>
</gene>
<dbReference type="AlphaFoldDB" id="A0A9P9ISQ1"/>
<name>A0A9P9ISQ1_9HYPO</name>
<accession>A0A9P9ISQ1</accession>
<sequence>MAFYSFTTSSNASEQVITEEPDSYDASTSPATPAHSNTFKFSTTDSGPSHDPPRRRLSAHAQADAARAIQRTNSWKPVIDRRQSWSIQDMKHEMHMLSITTVTPGPGFTEKDHRGTQSVRT</sequence>
<feature type="region of interest" description="Disordered" evidence="1">
    <location>
        <begin position="1"/>
        <end position="63"/>
    </location>
</feature>
<feature type="compositionally biased region" description="Polar residues" evidence="1">
    <location>
        <begin position="25"/>
        <end position="47"/>
    </location>
</feature>
<feature type="region of interest" description="Disordered" evidence="1">
    <location>
        <begin position="100"/>
        <end position="121"/>
    </location>
</feature>
<organism evidence="2 3">
    <name type="scientific">Dactylonectria macrodidyma</name>
    <dbReference type="NCBI Taxonomy" id="307937"/>
    <lineage>
        <taxon>Eukaryota</taxon>
        <taxon>Fungi</taxon>
        <taxon>Dikarya</taxon>
        <taxon>Ascomycota</taxon>
        <taxon>Pezizomycotina</taxon>
        <taxon>Sordariomycetes</taxon>
        <taxon>Hypocreomycetidae</taxon>
        <taxon>Hypocreales</taxon>
        <taxon>Nectriaceae</taxon>
        <taxon>Dactylonectria</taxon>
    </lineage>
</organism>
<feature type="compositionally biased region" description="Polar residues" evidence="1">
    <location>
        <begin position="1"/>
        <end position="16"/>
    </location>
</feature>
<evidence type="ECO:0000313" key="3">
    <source>
        <dbReference type="Proteomes" id="UP000738349"/>
    </source>
</evidence>
<comment type="caution">
    <text evidence="2">The sequence shown here is derived from an EMBL/GenBank/DDBJ whole genome shotgun (WGS) entry which is preliminary data.</text>
</comment>
<dbReference type="Proteomes" id="UP000738349">
    <property type="component" value="Unassembled WGS sequence"/>
</dbReference>
<reference evidence="2" key="1">
    <citation type="journal article" date="2021" name="Nat. Commun.">
        <title>Genetic determinants of endophytism in the Arabidopsis root mycobiome.</title>
        <authorList>
            <person name="Mesny F."/>
            <person name="Miyauchi S."/>
            <person name="Thiergart T."/>
            <person name="Pickel B."/>
            <person name="Atanasova L."/>
            <person name="Karlsson M."/>
            <person name="Huettel B."/>
            <person name="Barry K.W."/>
            <person name="Haridas S."/>
            <person name="Chen C."/>
            <person name="Bauer D."/>
            <person name="Andreopoulos W."/>
            <person name="Pangilinan J."/>
            <person name="LaButti K."/>
            <person name="Riley R."/>
            <person name="Lipzen A."/>
            <person name="Clum A."/>
            <person name="Drula E."/>
            <person name="Henrissat B."/>
            <person name="Kohler A."/>
            <person name="Grigoriev I.V."/>
            <person name="Martin F.M."/>
            <person name="Hacquard S."/>
        </authorList>
    </citation>
    <scope>NUCLEOTIDE SEQUENCE</scope>
    <source>
        <strain evidence="2">MPI-CAGE-AT-0147</strain>
    </source>
</reference>
<dbReference type="OrthoDB" id="5425892at2759"/>
<evidence type="ECO:0000313" key="2">
    <source>
        <dbReference type="EMBL" id="KAH7131026.1"/>
    </source>
</evidence>
<dbReference type="EMBL" id="JAGMUV010000017">
    <property type="protein sequence ID" value="KAH7131026.1"/>
    <property type="molecule type" value="Genomic_DNA"/>
</dbReference>
<evidence type="ECO:0000256" key="1">
    <source>
        <dbReference type="SAM" id="MobiDB-lite"/>
    </source>
</evidence>
<protein>
    <submittedName>
        <fullName evidence="2">Uncharacterized protein</fullName>
    </submittedName>
</protein>
<keyword evidence="3" id="KW-1185">Reference proteome</keyword>
<proteinExistence type="predicted"/>